<keyword evidence="1" id="KW-0812">Transmembrane</keyword>
<feature type="transmembrane region" description="Helical" evidence="1">
    <location>
        <begin position="380"/>
        <end position="408"/>
    </location>
</feature>
<organism evidence="2 3">
    <name type="scientific">Actinacidiphila glaucinigra</name>
    <dbReference type="NCBI Taxonomy" id="235986"/>
    <lineage>
        <taxon>Bacteria</taxon>
        <taxon>Bacillati</taxon>
        <taxon>Actinomycetota</taxon>
        <taxon>Actinomycetes</taxon>
        <taxon>Kitasatosporales</taxon>
        <taxon>Streptomycetaceae</taxon>
        <taxon>Actinacidiphila</taxon>
    </lineage>
</organism>
<feature type="transmembrane region" description="Helical" evidence="1">
    <location>
        <begin position="828"/>
        <end position="851"/>
    </location>
</feature>
<feature type="transmembrane region" description="Helical" evidence="1">
    <location>
        <begin position="414"/>
        <end position="438"/>
    </location>
</feature>
<feature type="transmembrane region" description="Helical" evidence="1">
    <location>
        <begin position="459"/>
        <end position="476"/>
    </location>
</feature>
<dbReference type="GO" id="GO:0022857">
    <property type="term" value="F:transmembrane transporter activity"/>
    <property type="evidence" value="ECO:0007669"/>
    <property type="project" value="TreeGrafter"/>
</dbReference>
<accession>A0A239P051</accession>
<protein>
    <submittedName>
        <fullName evidence="2">Putative ABC transport system permease protein</fullName>
    </submittedName>
</protein>
<keyword evidence="1" id="KW-1133">Transmembrane helix</keyword>
<feature type="transmembrane region" description="Helical" evidence="1">
    <location>
        <begin position="544"/>
        <end position="566"/>
    </location>
</feature>
<feature type="transmembrane region" description="Helical" evidence="1">
    <location>
        <begin position="20"/>
        <end position="44"/>
    </location>
</feature>
<evidence type="ECO:0000313" key="3">
    <source>
        <dbReference type="Proteomes" id="UP000198280"/>
    </source>
</evidence>
<name>A0A239P051_9ACTN</name>
<feature type="transmembrane region" description="Helical" evidence="1">
    <location>
        <begin position="888"/>
        <end position="911"/>
    </location>
</feature>
<dbReference type="GO" id="GO:0005886">
    <property type="term" value="C:plasma membrane"/>
    <property type="evidence" value="ECO:0007669"/>
    <property type="project" value="UniProtKB-SubCell"/>
</dbReference>
<dbReference type="RefSeq" id="WP_089229491.1">
    <property type="nucleotide sequence ID" value="NZ_FZOF01000067.1"/>
</dbReference>
<dbReference type="Proteomes" id="UP000198280">
    <property type="component" value="Unassembled WGS sequence"/>
</dbReference>
<keyword evidence="3" id="KW-1185">Reference proteome</keyword>
<sequence>MAEPRTPHSGDVSWIRARLLRAAPGGTLALAALVLVTAFLAAALPRAVDGYENSALRDTVAHTSVPDRSVTMSLQVSRLSVPFDPEALLTSTSLKETEKEFQKLVRPPLALERDQTVYGVRSVETVAADPGLPRFPADTPLPPKGTLVAQPDLAGNTRLVEGRLPHPRADDRSVEAVITDRTAKAMKLRTGSAFHLQDPLGSVMTVRVTGIVTPRTPGAAWWNAESDLRSPSMRSQPGSGGDPVRYWHFTALIDESATNVLLGLQDGAQAYWHHPADIGALTARDVPALRDRLSALTAGPAAARLQTKQRGLHVEEDGLAERLGPFVAERTAAQPLILVAAVGVGTVAVVVLLMAAGLSANRRRAEFTLLRARGISMSALTGRLLAESAVVAVPSAAAGLALALFLLPTERASLAVWSATAVAVLATVSLPLRAAATARRPRPGQREDIVAARPSRRRTVAELAVVLVVTGAVVALRQRGTADGGADILTAAAPVLLAVVTALVLLRLYPWPVRLLARPFARLNGAVLHLGLARAGRAPSTTALPLLAVLVALTVTSFGGAVLAGVDAGRDQAAVTAVGADARIQTFGALPQGLDTQVRKVPGVREVTGVRIEPGQQIINSRTRFDLLVVDPEPYARLVAADGLGTSFPAGKLDSATKEPIPAIASPAVARTFGNGVGDPETVRSSVGRVMVRIVGTQDATPAAPNHEFLIVSRAALAKVAPGTKEPAHGPSTLYATGTGIDATALRAAVAKAAPEAQVTLRTEQRASYGTTSALQSGARHVYLAAVAAGAGYSVLALLLSLLHNAPQRKALLARLRTMGMTGRGRQWLAVLEMLPQVLLGALGGILVSVATVPLVRPGVDLAALAFTVRTPATDLSGAVLHTDAASLLVPATALVVLACVVLAVQAWLTGRRGEGTELRMGERS</sequence>
<evidence type="ECO:0000256" key="1">
    <source>
        <dbReference type="SAM" id="Phobius"/>
    </source>
</evidence>
<dbReference type="PANTHER" id="PTHR30572">
    <property type="entry name" value="MEMBRANE COMPONENT OF TRANSPORTER-RELATED"/>
    <property type="match status" value="1"/>
</dbReference>
<evidence type="ECO:0000313" key="2">
    <source>
        <dbReference type="EMBL" id="SNT60501.1"/>
    </source>
</evidence>
<feature type="transmembrane region" description="Helical" evidence="1">
    <location>
        <begin position="336"/>
        <end position="359"/>
    </location>
</feature>
<dbReference type="OrthoDB" id="3846564at2"/>
<feature type="transmembrane region" description="Helical" evidence="1">
    <location>
        <begin position="782"/>
        <end position="807"/>
    </location>
</feature>
<feature type="transmembrane region" description="Helical" evidence="1">
    <location>
        <begin position="488"/>
        <end position="509"/>
    </location>
</feature>
<keyword evidence="1" id="KW-0472">Membrane</keyword>
<proteinExistence type="predicted"/>
<dbReference type="InterPro" id="IPR050250">
    <property type="entry name" value="Macrolide_Exporter_MacB"/>
</dbReference>
<dbReference type="EMBL" id="FZOF01000067">
    <property type="protein sequence ID" value="SNT60501.1"/>
    <property type="molecule type" value="Genomic_DNA"/>
</dbReference>
<reference evidence="2 3" key="1">
    <citation type="submission" date="2017-06" db="EMBL/GenBank/DDBJ databases">
        <authorList>
            <person name="Kim H.J."/>
            <person name="Triplett B.A."/>
        </authorList>
    </citation>
    <scope>NUCLEOTIDE SEQUENCE [LARGE SCALE GENOMIC DNA]</scope>
    <source>
        <strain evidence="2 3">CGMCC 4.1858</strain>
    </source>
</reference>
<dbReference type="PANTHER" id="PTHR30572:SF4">
    <property type="entry name" value="ABC TRANSPORTER PERMEASE YTRF"/>
    <property type="match status" value="1"/>
</dbReference>
<dbReference type="AlphaFoldDB" id="A0A239P051"/>
<gene>
    <name evidence="2" type="ORF">SAMN05216252_1672</name>
</gene>